<dbReference type="GO" id="GO:0009007">
    <property type="term" value="F:site-specific DNA-methyltransferase (adenine-specific) activity"/>
    <property type="evidence" value="ECO:0007669"/>
    <property type="project" value="UniProtKB-EC"/>
</dbReference>
<dbReference type="SUPFAM" id="SSF53335">
    <property type="entry name" value="S-adenosyl-L-methionine-dependent methyltransferases"/>
    <property type="match status" value="1"/>
</dbReference>
<dbReference type="EMBL" id="FNFP01000002">
    <property type="protein sequence ID" value="SDK39637.1"/>
    <property type="molecule type" value="Genomic_DNA"/>
</dbReference>
<dbReference type="InterPro" id="IPR047939">
    <property type="entry name" value="BREX_1_PglX"/>
</dbReference>
<keyword evidence="2 7" id="KW-0489">Methyltransferase</keyword>
<dbReference type="GO" id="GO:0006304">
    <property type="term" value="P:DNA modification"/>
    <property type="evidence" value="ECO:0007669"/>
    <property type="project" value="InterPro"/>
</dbReference>
<name>A0A1G9BJK1_9FIRM</name>
<dbReference type="GO" id="GO:0032259">
    <property type="term" value="P:methylation"/>
    <property type="evidence" value="ECO:0007669"/>
    <property type="project" value="UniProtKB-KW"/>
</dbReference>
<dbReference type="InterPro" id="IPR029063">
    <property type="entry name" value="SAM-dependent_MTases_sf"/>
</dbReference>
<keyword evidence="4" id="KW-0949">S-adenosyl-L-methionine</keyword>
<dbReference type="PRINTS" id="PR00507">
    <property type="entry name" value="N12N6MTFRASE"/>
</dbReference>
<evidence type="ECO:0000256" key="4">
    <source>
        <dbReference type="ARBA" id="ARBA00022691"/>
    </source>
</evidence>
<dbReference type="InterPro" id="IPR011639">
    <property type="entry name" value="MethylTrfase_TaqI-like_dom"/>
</dbReference>
<dbReference type="InterPro" id="IPR002052">
    <property type="entry name" value="DNA_methylase_N6_adenine_CS"/>
</dbReference>
<dbReference type="STRING" id="393762.SAMN05660472_01193"/>
<dbReference type="PANTHER" id="PTHR33841:SF1">
    <property type="entry name" value="DNA METHYLTRANSFERASE A"/>
    <property type="match status" value="1"/>
</dbReference>
<gene>
    <name evidence="7" type="ORF">SAMN05660472_01193</name>
</gene>
<dbReference type="PANTHER" id="PTHR33841">
    <property type="entry name" value="DNA METHYLTRANSFERASE YEEA-RELATED"/>
    <property type="match status" value="1"/>
</dbReference>
<evidence type="ECO:0000313" key="8">
    <source>
        <dbReference type="Proteomes" id="UP000198718"/>
    </source>
</evidence>
<keyword evidence="8" id="KW-1185">Reference proteome</keyword>
<dbReference type="PROSITE" id="PS00092">
    <property type="entry name" value="N6_MTASE"/>
    <property type="match status" value="1"/>
</dbReference>
<evidence type="ECO:0000256" key="3">
    <source>
        <dbReference type="ARBA" id="ARBA00022679"/>
    </source>
</evidence>
<protein>
    <recommendedName>
        <fullName evidence="1">site-specific DNA-methyltransferase (adenine-specific)</fullName>
        <ecNumber evidence="1">2.1.1.72</ecNumber>
    </recommendedName>
</protein>
<evidence type="ECO:0000256" key="5">
    <source>
        <dbReference type="ARBA" id="ARBA00047942"/>
    </source>
</evidence>
<dbReference type="Proteomes" id="UP000198718">
    <property type="component" value="Unassembled WGS sequence"/>
</dbReference>
<organism evidence="7 8">
    <name type="scientific">Natronincola ferrireducens</name>
    <dbReference type="NCBI Taxonomy" id="393762"/>
    <lineage>
        <taxon>Bacteria</taxon>
        <taxon>Bacillati</taxon>
        <taxon>Bacillota</taxon>
        <taxon>Clostridia</taxon>
        <taxon>Peptostreptococcales</taxon>
        <taxon>Natronincolaceae</taxon>
        <taxon>Natronincola</taxon>
    </lineage>
</organism>
<dbReference type="GO" id="GO:0003676">
    <property type="term" value="F:nucleic acid binding"/>
    <property type="evidence" value="ECO:0007669"/>
    <property type="project" value="InterPro"/>
</dbReference>
<evidence type="ECO:0000313" key="7">
    <source>
        <dbReference type="EMBL" id="SDK39637.1"/>
    </source>
</evidence>
<dbReference type="Pfam" id="PF07669">
    <property type="entry name" value="Eco57I"/>
    <property type="match status" value="1"/>
</dbReference>
<dbReference type="RefSeq" id="WP_090551888.1">
    <property type="nucleotide sequence ID" value="NZ_FNFP01000002.1"/>
</dbReference>
<accession>A0A1G9BJK1</accession>
<evidence type="ECO:0000259" key="6">
    <source>
        <dbReference type="Pfam" id="PF07669"/>
    </source>
</evidence>
<sequence length="1121" mass="130667">MDKNVLKSFAIRGRQKMINGIMKRAQQLGVTKDEIKKMKLSENGFILDEKDNNIVLKQYQFKQRQQLVGRIKEKGFEEVIEEAAYIWFNGLIALRFMEVKGYLPTGVRVLSSIEEGKKEPDIIRAALHIDLDLNREIVTSLIKEKDIEDLYRYLLVRQCNQLGKIIPTIFQRIRGYIELLLPDDLLARGSIIDDLVFSVKEEAFREGIEVIGWLYQYYISQEKDEVFAGVNKNQKIMKENIPAATQIFTPKWIVQYMVENSLGKLWRDINPDTKLISKWRYYLDEGHQGIEVKQQRYAPGNKKLTPEDIKLLDPAMGSGHILVYAFDLLYDIYLEAGYREEDISKLILEKNLYGLDIDDKVTPLTSFALMMQARSKTPDIFDKKVSLNIYAIQESIDISQEAMDFFIAPQKDLKDEVQYLMDIFQNAKEYGAMLEVKKINFDAIEGRIEEIREADIEDLFMLEYREAILKTIPPLVKQGRLMSDKYDVVVANPPYGGLRKLNPNLKRFLEDNYKDYKYDLFSVFIIRNLSFTKEYGYTGFMTPNVWQFINSYEKLRRVIMNNYQLDSLIQLEDEGFQDASVSISTFIINKCPLFKKAIFIKLQARGDVQAQRAEEAIKSKDGNKYVVEPTIFNDIPNHKIAFWISSSTLDTFKRGEKLETIGKPRQGMATSDNNRFLKYWYEVSFPTIKFGATSSNDTAGYKWIPYNKGGGHRKWYGNNDMVINWEKNGYEVKKYAAQLYGNYSRTIKNEGLYFKEGITYTFIGKDMAPRLSPKGFIFDVAGSMIFVEEEWIFYILALISTNLSRHYMDILNPTINIQVGDIKNIPVIKTEDRKTLEKINRLALENIDIAKKHWDSFETSWDFEKHPFLIHRHNTCYIKEAYNQWESFTENQFNRLKANEEVLNKMFIEIYGLQDVLTPEVEEKEITIKKANRERDIKSLISYAVGCMFGRYSLDADGLVYGGGDFNINQYKSLQASKNNIVPIVENESFEGDITNRFEAFLIATFGQEAIEGNLTYIAETLGMKSNETSRQTIKRYFQKYFYKDHIKTYNKRPIYWLFNSKDTCDFKVLTYIHRHNELMMSIENRELRIDIDDGILTNYRGLQGKEVNLGQGKYLLAAIE</sequence>
<comment type="catalytic activity">
    <reaction evidence="5">
        <text>a 2'-deoxyadenosine in DNA + S-adenosyl-L-methionine = an N(6)-methyl-2'-deoxyadenosine in DNA + S-adenosyl-L-homocysteine + H(+)</text>
        <dbReference type="Rhea" id="RHEA:15197"/>
        <dbReference type="Rhea" id="RHEA-COMP:12418"/>
        <dbReference type="Rhea" id="RHEA-COMP:12419"/>
        <dbReference type="ChEBI" id="CHEBI:15378"/>
        <dbReference type="ChEBI" id="CHEBI:57856"/>
        <dbReference type="ChEBI" id="CHEBI:59789"/>
        <dbReference type="ChEBI" id="CHEBI:90615"/>
        <dbReference type="ChEBI" id="CHEBI:90616"/>
        <dbReference type="EC" id="2.1.1.72"/>
    </reaction>
</comment>
<evidence type="ECO:0000256" key="1">
    <source>
        <dbReference type="ARBA" id="ARBA00011900"/>
    </source>
</evidence>
<reference evidence="7 8" key="1">
    <citation type="submission" date="2016-10" db="EMBL/GenBank/DDBJ databases">
        <authorList>
            <person name="de Groot N.N."/>
        </authorList>
    </citation>
    <scope>NUCLEOTIDE SEQUENCE [LARGE SCALE GENOMIC DNA]</scope>
    <source>
        <strain evidence="7 8">DSM 18346</strain>
    </source>
</reference>
<proteinExistence type="predicted"/>
<dbReference type="NCBIfam" id="NF033452">
    <property type="entry name" value="BREX_1_MTaseX"/>
    <property type="match status" value="1"/>
</dbReference>
<keyword evidence="3 7" id="KW-0808">Transferase</keyword>
<dbReference type="OrthoDB" id="32195at2"/>
<evidence type="ECO:0000256" key="2">
    <source>
        <dbReference type="ARBA" id="ARBA00022603"/>
    </source>
</evidence>
<dbReference type="InterPro" id="IPR050953">
    <property type="entry name" value="N4_N6_ade-DNA_methylase"/>
</dbReference>
<dbReference type="AlphaFoldDB" id="A0A1G9BJK1"/>
<dbReference type="EC" id="2.1.1.72" evidence="1"/>
<dbReference type="Gene3D" id="3.40.50.150">
    <property type="entry name" value="Vaccinia Virus protein VP39"/>
    <property type="match status" value="1"/>
</dbReference>
<feature type="domain" description="Type II methyltransferase M.TaqI-like" evidence="6">
    <location>
        <begin position="350"/>
        <end position="573"/>
    </location>
</feature>